<feature type="domain" description="N-acetyltransferase" evidence="3">
    <location>
        <begin position="5"/>
        <end position="142"/>
    </location>
</feature>
<dbReference type="InterPro" id="IPR050832">
    <property type="entry name" value="Bact_Acetyltransf"/>
</dbReference>
<evidence type="ECO:0000313" key="4">
    <source>
        <dbReference type="EMBL" id="GAA4376701.1"/>
    </source>
</evidence>
<reference evidence="5" key="1">
    <citation type="journal article" date="2019" name="Int. J. Syst. Evol. Microbiol.">
        <title>The Global Catalogue of Microorganisms (GCM) 10K type strain sequencing project: providing services to taxonomists for standard genome sequencing and annotation.</title>
        <authorList>
            <consortium name="The Broad Institute Genomics Platform"/>
            <consortium name="The Broad Institute Genome Sequencing Center for Infectious Disease"/>
            <person name="Wu L."/>
            <person name="Ma J."/>
        </authorList>
    </citation>
    <scope>NUCLEOTIDE SEQUENCE [LARGE SCALE GENOMIC DNA]</scope>
    <source>
        <strain evidence="5">JCM 17924</strain>
    </source>
</reference>
<dbReference type="EMBL" id="BAABHA010000002">
    <property type="protein sequence ID" value="GAA4376701.1"/>
    <property type="molecule type" value="Genomic_DNA"/>
</dbReference>
<dbReference type="Gene3D" id="3.40.630.30">
    <property type="match status" value="1"/>
</dbReference>
<dbReference type="Proteomes" id="UP001500454">
    <property type="component" value="Unassembled WGS sequence"/>
</dbReference>
<dbReference type="PROSITE" id="PS51186">
    <property type="entry name" value="GNAT"/>
    <property type="match status" value="1"/>
</dbReference>
<dbReference type="RefSeq" id="WP_345222089.1">
    <property type="nucleotide sequence ID" value="NZ_BAABHA010000002.1"/>
</dbReference>
<proteinExistence type="predicted"/>
<gene>
    <name evidence="4" type="ORF">GCM10023186_10810</name>
</gene>
<evidence type="ECO:0000259" key="3">
    <source>
        <dbReference type="PROSITE" id="PS51186"/>
    </source>
</evidence>
<evidence type="ECO:0000256" key="2">
    <source>
        <dbReference type="ARBA" id="ARBA00023315"/>
    </source>
</evidence>
<evidence type="ECO:0000256" key="1">
    <source>
        <dbReference type="ARBA" id="ARBA00022679"/>
    </source>
</evidence>
<keyword evidence="5" id="KW-1185">Reference proteome</keyword>
<dbReference type="PANTHER" id="PTHR43877">
    <property type="entry name" value="AMINOALKYLPHOSPHONATE N-ACETYLTRANSFERASE-RELATED-RELATED"/>
    <property type="match status" value="1"/>
</dbReference>
<keyword evidence="2" id="KW-0012">Acyltransferase</keyword>
<accession>A0ABP8IWJ6</accession>
<dbReference type="SUPFAM" id="SSF55729">
    <property type="entry name" value="Acyl-CoA N-acyltransferases (Nat)"/>
    <property type="match status" value="1"/>
</dbReference>
<protein>
    <submittedName>
        <fullName evidence="4">GNAT family N-acetyltransferase</fullName>
    </submittedName>
</protein>
<evidence type="ECO:0000313" key="5">
    <source>
        <dbReference type="Proteomes" id="UP001500454"/>
    </source>
</evidence>
<dbReference type="InterPro" id="IPR016181">
    <property type="entry name" value="Acyl_CoA_acyltransferase"/>
</dbReference>
<dbReference type="InterPro" id="IPR000182">
    <property type="entry name" value="GNAT_dom"/>
</dbReference>
<dbReference type="CDD" id="cd04301">
    <property type="entry name" value="NAT_SF"/>
    <property type="match status" value="1"/>
</dbReference>
<dbReference type="Pfam" id="PF13673">
    <property type="entry name" value="Acetyltransf_10"/>
    <property type="match status" value="1"/>
</dbReference>
<comment type="caution">
    <text evidence="4">The sequence shown here is derived from an EMBL/GenBank/DDBJ whole genome shotgun (WGS) entry which is preliminary data.</text>
</comment>
<sequence length="143" mass="15829">MATQPRTVIIRAVSAEETYALRQAVLWPAKPLAHVRIAEDAMGHHFGAFVGTELVAVVSLFVTNGEARFRKFATHPAYQRQGIGSALLKYTFGAARRLGARSIWCDARQEAAPFYHRFGLHEVGAPFVKSELAYVRMQAVLTS</sequence>
<organism evidence="4 5">
    <name type="scientific">Hymenobacter koreensis</name>
    <dbReference type="NCBI Taxonomy" id="1084523"/>
    <lineage>
        <taxon>Bacteria</taxon>
        <taxon>Pseudomonadati</taxon>
        <taxon>Bacteroidota</taxon>
        <taxon>Cytophagia</taxon>
        <taxon>Cytophagales</taxon>
        <taxon>Hymenobacteraceae</taxon>
        <taxon>Hymenobacter</taxon>
    </lineage>
</organism>
<name>A0ABP8IWJ6_9BACT</name>
<keyword evidence="1" id="KW-0808">Transferase</keyword>